<name>A0A5C6CSR9_9BACT</name>
<feature type="compositionally biased region" description="Pro residues" evidence="1">
    <location>
        <begin position="157"/>
        <end position="166"/>
    </location>
</feature>
<dbReference type="RefSeq" id="WP_146450649.1">
    <property type="nucleotide sequence ID" value="NZ_SJPS01000003.1"/>
</dbReference>
<reference evidence="2 3" key="1">
    <citation type="submission" date="2019-02" db="EMBL/GenBank/DDBJ databases">
        <title>Deep-cultivation of Planctomycetes and their phenomic and genomic characterization uncovers novel biology.</title>
        <authorList>
            <person name="Wiegand S."/>
            <person name="Jogler M."/>
            <person name="Boedeker C."/>
            <person name="Pinto D."/>
            <person name="Vollmers J."/>
            <person name="Rivas-Marin E."/>
            <person name="Kohn T."/>
            <person name="Peeters S.H."/>
            <person name="Heuer A."/>
            <person name="Rast P."/>
            <person name="Oberbeckmann S."/>
            <person name="Bunk B."/>
            <person name="Jeske O."/>
            <person name="Meyerdierks A."/>
            <person name="Storesund J.E."/>
            <person name="Kallscheuer N."/>
            <person name="Luecker S."/>
            <person name="Lage O.M."/>
            <person name="Pohl T."/>
            <person name="Merkel B.J."/>
            <person name="Hornburger P."/>
            <person name="Mueller R.-W."/>
            <person name="Bruemmer F."/>
            <person name="Labrenz M."/>
            <person name="Spormann A.M."/>
            <person name="Op Den Camp H."/>
            <person name="Overmann J."/>
            <person name="Amann R."/>
            <person name="Jetten M.S.M."/>
            <person name="Mascher T."/>
            <person name="Medema M.H."/>
            <person name="Devos D.P."/>
            <person name="Kaster A.-K."/>
            <person name="Ovreas L."/>
            <person name="Rohde M."/>
            <person name="Galperin M.Y."/>
            <person name="Jogler C."/>
        </authorList>
    </citation>
    <scope>NUCLEOTIDE SEQUENCE [LARGE SCALE GENOMIC DNA]</scope>
    <source>
        <strain evidence="2 3">Pla144</strain>
    </source>
</reference>
<dbReference type="OrthoDB" id="292608at2"/>
<evidence type="ECO:0000313" key="3">
    <source>
        <dbReference type="Proteomes" id="UP000318437"/>
    </source>
</evidence>
<sequence length="166" mass="18454">MSERERWIVYPLLMFALGAAVRDKLMQRVESEVIRCASLQIVDQQNPDITLAELGFTEANVHDPTQLSERVGSLQLRDGKGNTVCNINNDILAGRLVARQLLVIDPQFRPLVIAATEAQPTFSLRDTDPPVSYRGVLYLNNQPLQARPAQAVNRAENPPPTPPSDE</sequence>
<dbReference type="EMBL" id="SJPS01000003">
    <property type="protein sequence ID" value="TWU27438.1"/>
    <property type="molecule type" value="Genomic_DNA"/>
</dbReference>
<comment type="caution">
    <text evidence="2">The sequence shown here is derived from an EMBL/GenBank/DDBJ whole genome shotgun (WGS) entry which is preliminary data.</text>
</comment>
<dbReference type="AlphaFoldDB" id="A0A5C6CSR9"/>
<accession>A0A5C6CSR9</accession>
<gene>
    <name evidence="2" type="ORF">Pla144_22110</name>
</gene>
<dbReference type="Proteomes" id="UP000318437">
    <property type="component" value="Unassembled WGS sequence"/>
</dbReference>
<evidence type="ECO:0000313" key="2">
    <source>
        <dbReference type="EMBL" id="TWU27438.1"/>
    </source>
</evidence>
<keyword evidence="3" id="KW-1185">Reference proteome</keyword>
<feature type="region of interest" description="Disordered" evidence="1">
    <location>
        <begin position="146"/>
        <end position="166"/>
    </location>
</feature>
<organism evidence="2 3">
    <name type="scientific">Bythopirellula polymerisocia</name>
    <dbReference type="NCBI Taxonomy" id="2528003"/>
    <lineage>
        <taxon>Bacteria</taxon>
        <taxon>Pseudomonadati</taxon>
        <taxon>Planctomycetota</taxon>
        <taxon>Planctomycetia</taxon>
        <taxon>Pirellulales</taxon>
        <taxon>Lacipirellulaceae</taxon>
        <taxon>Bythopirellula</taxon>
    </lineage>
</organism>
<evidence type="ECO:0000256" key="1">
    <source>
        <dbReference type="SAM" id="MobiDB-lite"/>
    </source>
</evidence>
<protein>
    <submittedName>
        <fullName evidence="2">Uncharacterized protein</fullName>
    </submittedName>
</protein>
<proteinExistence type="predicted"/>